<dbReference type="Proteomes" id="UP001378960">
    <property type="component" value="Unassembled WGS sequence"/>
</dbReference>
<organism evidence="10 11">
    <name type="scientific">Pichia kluyveri</name>
    <name type="common">Yeast</name>
    <dbReference type="NCBI Taxonomy" id="36015"/>
    <lineage>
        <taxon>Eukaryota</taxon>
        <taxon>Fungi</taxon>
        <taxon>Dikarya</taxon>
        <taxon>Ascomycota</taxon>
        <taxon>Saccharomycotina</taxon>
        <taxon>Pichiomycetes</taxon>
        <taxon>Pichiales</taxon>
        <taxon>Pichiaceae</taxon>
        <taxon>Pichia</taxon>
    </lineage>
</organism>
<gene>
    <name evidence="10" type="ORF">DAPK24_038010</name>
</gene>
<dbReference type="EMBL" id="BTGB01000005">
    <property type="protein sequence ID" value="GMM47226.1"/>
    <property type="molecule type" value="Genomic_DNA"/>
</dbReference>
<sequence length="71" mass="7956">MSALFNFTSLLQVIVLLICTCTHIHSIWPSGLDKHKTGLLGLFWKCARIGERMSPYIALCCIFMATKQLIG</sequence>
<evidence type="ECO:0000256" key="2">
    <source>
        <dbReference type="ARBA" id="ARBA00004614"/>
    </source>
</evidence>
<dbReference type="Pfam" id="PF06842">
    <property type="entry name" value="DUF1242"/>
    <property type="match status" value="1"/>
</dbReference>
<keyword evidence="8" id="KW-0472">Membrane</keyword>
<evidence type="ECO:0000256" key="7">
    <source>
        <dbReference type="ARBA" id="ARBA00023034"/>
    </source>
</evidence>
<comment type="similarity">
    <text evidence="3 9">Belongs to the KISH family.</text>
</comment>
<protein>
    <recommendedName>
        <fullName evidence="9">Protein kish</fullName>
    </recommendedName>
</protein>
<evidence type="ECO:0000256" key="9">
    <source>
        <dbReference type="RuleBase" id="RU910717"/>
    </source>
</evidence>
<keyword evidence="11" id="KW-1185">Reference proteome</keyword>
<comment type="subcellular location">
    <subcellularLocation>
        <location evidence="2 9">Golgi apparatus membrane</location>
        <topology evidence="2 9">Single-pass type I membrane protein</topology>
    </subcellularLocation>
</comment>
<evidence type="ECO:0000256" key="3">
    <source>
        <dbReference type="ARBA" id="ARBA00008961"/>
    </source>
</evidence>
<evidence type="ECO:0000256" key="6">
    <source>
        <dbReference type="ARBA" id="ARBA00022989"/>
    </source>
</evidence>
<dbReference type="AlphaFoldDB" id="A0AAV5R7J5"/>
<keyword evidence="5 9" id="KW-0732">Signal</keyword>
<dbReference type="InterPro" id="IPR051523">
    <property type="entry name" value="KISH_domain"/>
</dbReference>
<comment type="function">
    <text evidence="1 9">Involved in the early part of the secretory pathway.</text>
</comment>
<keyword evidence="4" id="KW-0812">Transmembrane</keyword>
<dbReference type="GO" id="GO:0000139">
    <property type="term" value="C:Golgi membrane"/>
    <property type="evidence" value="ECO:0007669"/>
    <property type="project" value="UniProtKB-SubCell"/>
</dbReference>
<reference evidence="10 11" key="1">
    <citation type="journal article" date="2023" name="Elife">
        <title>Identification of key yeast species and microbe-microbe interactions impacting larval growth of Drosophila in the wild.</title>
        <authorList>
            <person name="Mure A."/>
            <person name="Sugiura Y."/>
            <person name="Maeda R."/>
            <person name="Honda K."/>
            <person name="Sakurai N."/>
            <person name="Takahashi Y."/>
            <person name="Watada M."/>
            <person name="Katoh T."/>
            <person name="Gotoh A."/>
            <person name="Gotoh Y."/>
            <person name="Taniguchi I."/>
            <person name="Nakamura K."/>
            <person name="Hayashi T."/>
            <person name="Katayama T."/>
            <person name="Uemura T."/>
            <person name="Hattori Y."/>
        </authorList>
    </citation>
    <scope>NUCLEOTIDE SEQUENCE [LARGE SCALE GENOMIC DNA]</scope>
    <source>
        <strain evidence="10 11">PK-24</strain>
    </source>
</reference>
<evidence type="ECO:0000256" key="4">
    <source>
        <dbReference type="ARBA" id="ARBA00022692"/>
    </source>
</evidence>
<evidence type="ECO:0000313" key="11">
    <source>
        <dbReference type="Proteomes" id="UP001378960"/>
    </source>
</evidence>
<feature type="signal peptide" evidence="9">
    <location>
        <begin position="1"/>
        <end position="26"/>
    </location>
</feature>
<proteinExistence type="inferred from homology"/>
<keyword evidence="6" id="KW-1133">Transmembrane helix</keyword>
<dbReference type="PANTHER" id="PTHR13229">
    <property type="entry name" value="PROTEIN KISH-A"/>
    <property type="match status" value="1"/>
</dbReference>
<comment type="caution">
    <text evidence="10">The sequence shown here is derived from an EMBL/GenBank/DDBJ whole genome shotgun (WGS) entry which is preliminary data.</text>
</comment>
<accession>A0AAV5R7J5</accession>
<keyword evidence="7 9" id="KW-0333">Golgi apparatus</keyword>
<evidence type="ECO:0000256" key="1">
    <source>
        <dbReference type="ARBA" id="ARBA00002154"/>
    </source>
</evidence>
<dbReference type="InterPro" id="IPR009653">
    <property type="entry name" value="Ksh1"/>
</dbReference>
<evidence type="ECO:0000256" key="5">
    <source>
        <dbReference type="ARBA" id="ARBA00022729"/>
    </source>
</evidence>
<name>A0AAV5R7J5_PICKL</name>
<evidence type="ECO:0000313" key="10">
    <source>
        <dbReference type="EMBL" id="GMM47226.1"/>
    </source>
</evidence>
<feature type="chain" id="PRO_5043106429" description="Protein kish" evidence="9">
    <location>
        <begin position="27"/>
        <end position="71"/>
    </location>
</feature>
<evidence type="ECO:0000256" key="8">
    <source>
        <dbReference type="ARBA" id="ARBA00023136"/>
    </source>
</evidence>